<dbReference type="OrthoDB" id="3630359at2"/>
<reference evidence="2 3" key="1">
    <citation type="submission" date="2019-06" db="EMBL/GenBank/DDBJ databases">
        <title>Whole genome shotgun sequence of Streptomyces cacaoi subsp. cacaoi NBRC 12748.</title>
        <authorList>
            <person name="Hosoyama A."/>
            <person name="Uohara A."/>
            <person name="Ohji S."/>
            <person name="Ichikawa N."/>
        </authorList>
    </citation>
    <scope>NUCLEOTIDE SEQUENCE [LARGE SCALE GENOMIC DNA]</scope>
    <source>
        <strain evidence="2 3">NBRC 12748</strain>
    </source>
</reference>
<evidence type="ECO:0000313" key="2">
    <source>
        <dbReference type="EMBL" id="GEB51521.1"/>
    </source>
</evidence>
<evidence type="ECO:0000313" key="3">
    <source>
        <dbReference type="Proteomes" id="UP000319210"/>
    </source>
</evidence>
<evidence type="ECO:0000259" key="1">
    <source>
        <dbReference type="Pfam" id="PF04149"/>
    </source>
</evidence>
<name>A0A4Y3R1R1_STRCI</name>
<dbReference type="EMBL" id="BJMM01000021">
    <property type="protein sequence ID" value="GEB51521.1"/>
    <property type="molecule type" value="Genomic_DNA"/>
</dbReference>
<comment type="caution">
    <text evidence="2">The sequence shown here is derived from an EMBL/GenBank/DDBJ whole genome shotgun (WGS) entry which is preliminary data.</text>
</comment>
<keyword evidence="3" id="KW-1185">Reference proteome</keyword>
<dbReference type="InterPro" id="IPR007278">
    <property type="entry name" value="DUF397"/>
</dbReference>
<dbReference type="Proteomes" id="UP000319210">
    <property type="component" value="Unassembled WGS sequence"/>
</dbReference>
<feature type="domain" description="DUF397" evidence="1">
    <location>
        <begin position="14"/>
        <end position="67"/>
    </location>
</feature>
<organism evidence="2 3">
    <name type="scientific">Streptomyces cacaoi</name>
    <dbReference type="NCBI Taxonomy" id="1898"/>
    <lineage>
        <taxon>Bacteria</taxon>
        <taxon>Bacillati</taxon>
        <taxon>Actinomycetota</taxon>
        <taxon>Actinomycetes</taxon>
        <taxon>Kitasatosporales</taxon>
        <taxon>Streptomycetaceae</taxon>
        <taxon>Streptomyces</taxon>
    </lineage>
</organism>
<gene>
    <name evidence="2" type="ORF">SCA03_40720</name>
</gene>
<proteinExistence type="predicted"/>
<dbReference type="AlphaFoldDB" id="A0A4Y3R1R1"/>
<dbReference type="Pfam" id="PF04149">
    <property type="entry name" value="DUF397"/>
    <property type="match status" value="1"/>
</dbReference>
<accession>A0A4Y3R1R1</accession>
<dbReference type="RefSeq" id="WP_030894886.1">
    <property type="nucleotide sequence ID" value="NZ_BJMM01000021.1"/>
</dbReference>
<protein>
    <recommendedName>
        <fullName evidence="1">DUF397 domain-containing protein</fullName>
    </recommendedName>
</protein>
<sequence>MTNNKGTDVNTARAAWRKSSYSQANGNCLEVADGMGTTLPVRDSKDTSRSPLAFSSASWTAFIEAVKENDSQL</sequence>